<dbReference type="RefSeq" id="WP_376850760.1">
    <property type="nucleotide sequence ID" value="NZ_JBHSMF010000009.1"/>
</dbReference>
<gene>
    <name evidence="1" type="ORF">ACFPOE_14100</name>
</gene>
<name>A0ABW0NDQ6_9BURK</name>
<sequence length="159" mass="16859">MTTLTSALNYGALITLSCCNAVLQIAAAPVCADPAQDSSWPACAPDGVLGETELRRKLFRPGRTTRMVLAERAGAAGADGDGRFVARFHGDGKLEGGAAGGDNVARGWRIDGGRVCLDYDPGYRSQPECGAFEVLRGRLYLVEDEGQRKPVDSVEWAAN</sequence>
<organism evidence="1 2">
    <name type="scientific">Caenimonas terrae</name>
    <dbReference type="NCBI Taxonomy" id="696074"/>
    <lineage>
        <taxon>Bacteria</taxon>
        <taxon>Pseudomonadati</taxon>
        <taxon>Pseudomonadota</taxon>
        <taxon>Betaproteobacteria</taxon>
        <taxon>Burkholderiales</taxon>
        <taxon>Comamonadaceae</taxon>
        <taxon>Caenimonas</taxon>
    </lineage>
</organism>
<accession>A0ABW0NDQ6</accession>
<comment type="caution">
    <text evidence="1">The sequence shown here is derived from an EMBL/GenBank/DDBJ whole genome shotgun (WGS) entry which is preliminary data.</text>
</comment>
<dbReference type="EMBL" id="JBHSMF010000009">
    <property type="protein sequence ID" value="MFC5498675.1"/>
    <property type="molecule type" value="Genomic_DNA"/>
</dbReference>
<reference evidence="2" key="1">
    <citation type="journal article" date="2019" name="Int. J. Syst. Evol. Microbiol.">
        <title>The Global Catalogue of Microorganisms (GCM) 10K type strain sequencing project: providing services to taxonomists for standard genome sequencing and annotation.</title>
        <authorList>
            <consortium name="The Broad Institute Genomics Platform"/>
            <consortium name="The Broad Institute Genome Sequencing Center for Infectious Disease"/>
            <person name="Wu L."/>
            <person name="Ma J."/>
        </authorList>
    </citation>
    <scope>NUCLEOTIDE SEQUENCE [LARGE SCALE GENOMIC DNA]</scope>
    <source>
        <strain evidence="2">CCUG 57401</strain>
    </source>
</reference>
<dbReference type="Proteomes" id="UP001596037">
    <property type="component" value="Unassembled WGS sequence"/>
</dbReference>
<evidence type="ECO:0000313" key="1">
    <source>
        <dbReference type="EMBL" id="MFC5498675.1"/>
    </source>
</evidence>
<protein>
    <submittedName>
        <fullName evidence="1">Uncharacterized protein</fullName>
    </submittedName>
</protein>
<keyword evidence="2" id="KW-1185">Reference proteome</keyword>
<evidence type="ECO:0000313" key="2">
    <source>
        <dbReference type="Proteomes" id="UP001596037"/>
    </source>
</evidence>
<proteinExistence type="predicted"/>